<proteinExistence type="predicted"/>
<dbReference type="RefSeq" id="WP_006988933.1">
    <property type="nucleotide sequence ID" value="NZ_JH594606.1"/>
</dbReference>
<dbReference type="GO" id="GO:0005886">
    <property type="term" value="C:plasma membrane"/>
    <property type="evidence" value="ECO:0007669"/>
    <property type="project" value="UniProtKB-SubCell"/>
</dbReference>
<dbReference type="Proteomes" id="UP000003844">
    <property type="component" value="Unassembled WGS sequence"/>
</dbReference>
<evidence type="ECO:0000313" key="8">
    <source>
        <dbReference type="Proteomes" id="UP000003844"/>
    </source>
</evidence>
<dbReference type="eggNOG" id="COG2244">
    <property type="taxonomic scope" value="Bacteria"/>
</dbReference>
<feature type="transmembrane region" description="Helical" evidence="6">
    <location>
        <begin position="130"/>
        <end position="148"/>
    </location>
</feature>
<evidence type="ECO:0000256" key="5">
    <source>
        <dbReference type="ARBA" id="ARBA00023136"/>
    </source>
</evidence>
<dbReference type="AlphaFoldDB" id="H2BT65"/>
<feature type="transmembrane region" description="Helical" evidence="6">
    <location>
        <begin position="377"/>
        <end position="396"/>
    </location>
</feature>
<feature type="transmembrane region" description="Helical" evidence="6">
    <location>
        <begin position="347"/>
        <end position="368"/>
    </location>
</feature>
<reference evidence="8" key="1">
    <citation type="journal article" date="2012" name="Stand. Genomic Sci.">
        <title>Genome sequence of the Antarctic rhodopsins-containing flavobacterium Gillisia limnaea type strain (R-8282(T)).</title>
        <authorList>
            <person name="Riedel T."/>
            <person name="Held B."/>
            <person name="Nolan M."/>
            <person name="Lucas S."/>
            <person name="Lapidus A."/>
            <person name="Tice H."/>
            <person name="Del Rio T.G."/>
            <person name="Cheng J.F."/>
            <person name="Han C."/>
            <person name="Tapia R."/>
            <person name="Goodwin L.A."/>
            <person name="Pitluck S."/>
            <person name="Liolios K."/>
            <person name="Mavromatis K."/>
            <person name="Pagani I."/>
            <person name="Ivanova N."/>
            <person name="Mikhailova N."/>
            <person name="Pati A."/>
            <person name="Chen A."/>
            <person name="Palaniappan K."/>
            <person name="Land M."/>
            <person name="Rohde M."/>
            <person name="Tindall B.J."/>
            <person name="Detter J.C."/>
            <person name="Goker M."/>
            <person name="Bristow J."/>
            <person name="Eisen J.A."/>
            <person name="Markowitz V."/>
            <person name="Hugenholtz P."/>
            <person name="Kyrpides N.C."/>
            <person name="Klenk H.P."/>
            <person name="Woyke T."/>
        </authorList>
    </citation>
    <scope>NUCLEOTIDE SEQUENCE [LARGE SCALE GENOMIC DNA]</scope>
    <source>
        <strain evidence="8">DSM 15749 / LMG 21470 / R-8282</strain>
    </source>
</reference>
<keyword evidence="2" id="KW-1003">Cell membrane</keyword>
<feature type="transmembrane region" description="Helical" evidence="6">
    <location>
        <begin position="307"/>
        <end position="327"/>
    </location>
</feature>
<evidence type="ECO:0000256" key="2">
    <source>
        <dbReference type="ARBA" id="ARBA00022475"/>
    </source>
</evidence>
<evidence type="ECO:0000256" key="6">
    <source>
        <dbReference type="SAM" id="Phobius"/>
    </source>
</evidence>
<evidence type="ECO:0000313" key="7">
    <source>
        <dbReference type="EMBL" id="EHQ02623.1"/>
    </source>
</evidence>
<dbReference type="PANTHER" id="PTHR30250">
    <property type="entry name" value="PST FAMILY PREDICTED COLANIC ACID TRANSPORTER"/>
    <property type="match status" value="1"/>
</dbReference>
<keyword evidence="4 6" id="KW-1133">Transmembrane helix</keyword>
<protein>
    <submittedName>
        <fullName evidence="7">Polysaccharide biosynthesis protein</fullName>
    </submittedName>
</protein>
<dbReference type="InterPro" id="IPR050833">
    <property type="entry name" value="Poly_Biosynth_Transport"/>
</dbReference>
<feature type="transmembrane region" description="Helical" evidence="6">
    <location>
        <begin position="23"/>
        <end position="46"/>
    </location>
</feature>
<dbReference type="OrthoDB" id="846354at2"/>
<keyword evidence="5 6" id="KW-0472">Membrane</keyword>
<feature type="transmembrane region" description="Helical" evidence="6">
    <location>
        <begin position="402"/>
        <end position="423"/>
    </location>
</feature>
<accession>H2BT65</accession>
<organism evidence="7 8">
    <name type="scientific">Gillisia limnaea (strain DSM 15749 / LMG 21470 / R-8282)</name>
    <dbReference type="NCBI Taxonomy" id="865937"/>
    <lineage>
        <taxon>Bacteria</taxon>
        <taxon>Pseudomonadati</taxon>
        <taxon>Bacteroidota</taxon>
        <taxon>Flavobacteriia</taxon>
        <taxon>Flavobacteriales</taxon>
        <taxon>Flavobacteriaceae</taxon>
        <taxon>Gillisia</taxon>
    </lineage>
</organism>
<feature type="transmembrane region" description="Helical" evidence="6">
    <location>
        <begin position="103"/>
        <end position="123"/>
    </location>
</feature>
<evidence type="ECO:0000256" key="1">
    <source>
        <dbReference type="ARBA" id="ARBA00004651"/>
    </source>
</evidence>
<dbReference type="PANTHER" id="PTHR30250:SF11">
    <property type="entry name" value="O-ANTIGEN TRANSPORTER-RELATED"/>
    <property type="match status" value="1"/>
</dbReference>
<gene>
    <name evidence="7" type="ORF">Gilli_1985</name>
</gene>
<feature type="transmembrane region" description="Helical" evidence="6">
    <location>
        <begin position="178"/>
        <end position="200"/>
    </location>
</feature>
<feature type="transmembrane region" description="Helical" evidence="6">
    <location>
        <begin position="241"/>
        <end position="259"/>
    </location>
</feature>
<sequence length="430" mass="47390">MRDFIETLNIGLPSKKLTEWSKLVFLTGASQIGIQAVGFISGILIIRFLPLEEYALYTLANTVLGTMIILSDGGISTGITSIGGKVWKSREKLGSVLSTGLHLRHRFAIGSLIISLPILAYLLIQHEASWLTALLICLAIIPAFYGSLSDSLLVIVPKLHQCILPIQRNSAKVELGRLFLIFTFIIIFPFTYIALLANGIPRLLGNFKLRKIANPFADPSKPSDPNVEKEILSIVKRIMPGAIYFCISSQITIWVISFFGETSAVAQIGALGRLSMLLVLIQYLIGTFIEPSFAKMELDKKIIIKRAIQVFVSLSILVCLVVFAVFMLSEPVLWILGNNYSDLNYELVLSITGGGLALLGNTAAILYLSRGWVLNPMILIGISIVSIALGAILFELSTLQGVLLFNIFLAVIQIFLHWIYFGYKIVKIED</sequence>
<name>H2BT65_GILLR</name>
<feature type="transmembrane region" description="Helical" evidence="6">
    <location>
        <begin position="265"/>
        <end position="286"/>
    </location>
</feature>
<evidence type="ECO:0000256" key="4">
    <source>
        <dbReference type="ARBA" id="ARBA00022989"/>
    </source>
</evidence>
<comment type="subcellular location">
    <subcellularLocation>
        <location evidence="1">Cell membrane</location>
        <topology evidence="1">Multi-pass membrane protein</topology>
    </subcellularLocation>
</comment>
<dbReference type="STRING" id="865937.Gilli_1985"/>
<dbReference type="EMBL" id="JH594606">
    <property type="protein sequence ID" value="EHQ02623.1"/>
    <property type="molecule type" value="Genomic_DNA"/>
</dbReference>
<keyword evidence="8" id="KW-1185">Reference proteome</keyword>
<dbReference type="HOGENOM" id="CLU_050052_0_0_10"/>
<evidence type="ECO:0000256" key="3">
    <source>
        <dbReference type="ARBA" id="ARBA00022692"/>
    </source>
</evidence>
<keyword evidence="3 6" id="KW-0812">Transmembrane</keyword>